<dbReference type="AlphaFoldDB" id="A0A8J5KQX0"/>
<protein>
    <submittedName>
        <fullName evidence="1">Uncharacterized protein</fullName>
    </submittedName>
</protein>
<reference evidence="1 2" key="1">
    <citation type="submission" date="2020-08" db="EMBL/GenBank/DDBJ databases">
        <title>Plant Genome Project.</title>
        <authorList>
            <person name="Zhang R.-G."/>
        </authorList>
    </citation>
    <scope>NUCLEOTIDE SEQUENCE [LARGE SCALE GENOMIC DNA]</scope>
    <source>
        <tissue evidence="1">Rhizome</tissue>
    </source>
</reference>
<gene>
    <name evidence="1" type="ORF">ZIOFF_051261</name>
</gene>
<dbReference type="EMBL" id="JACMSC010000014">
    <property type="protein sequence ID" value="KAG6489979.1"/>
    <property type="molecule type" value="Genomic_DNA"/>
</dbReference>
<evidence type="ECO:0000313" key="1">
    <source>
        <dbReference type="EMBL" id="KAG6489979.1"/>
    </source>
</evidence>
<organism evidence="1 2">
    <name type="scientific">Zingiber officinale</name>
    <name type="common">Ginger</name>
    <name type="synonym">Amomum zingiber</name>
    <dbReference type="NCBI Taxonomy" id="94328"/>
    <lineage>
        <taxon>Eukaryota</taxon>
        <taxon>Viridiplantae</taxon>
        <taxon>Streptophyta</taxon>
        <taxon>Embryophyta</taxon>
        <taxon>Tracheophyta</taxon>
        <taxon>Spermatophyta</taxon>
        <taxon>Magnoliopsida</taxon>
        <taxon>Liliopsida</taxon>
        <taxon>Zingiberales</taxon>
        <taxon>Zingiberaceae</taxon>
        <taxon>Zingiber</taxon>
    </lineage>
</organism>
<sequence length="239" mass="26665">MILASTFLLDGCSQPRWRPTWMRTSQQRVNDTCLYSSLSPPLSSSQNYTSSLSRLLGISPLPQTYDFQLPFSISHRPPSSSATTSAMTTSFFLCDDLLRNRPPSVKDEVVSEMYGGEETIMAERKFDSNEMKDNTDHTDQHPSPSIVEKVKLLEIGMIFSSKEEVHTFYNSYATNVGFGISKLGDGMKMLDIIGFVFHFHAIGQRLQGVAGYDPNDLSEVVASEVAGLEEHGILLSCWF</sequence>
<name>A0A8J5KQX0_ZINOF</name>
<keyword evidence="2" id="KW-1185">Reference proteome</keyword>
<evidence type="ECO:0000313" key="2">
    <source>
        <dbReference type="Proteomes" id="UP000734854"/>
    </source>
</evidence>
<comment type="caution">
    <text evidence="1">The sequence shown here is derived from an EMBL/GenBank/DDBJ whole genome shotgun (WGS) entry which is preliminary data.</text>
</comment>
<dbReference type="Proteomes" id="UP000734854">
    <property type="component" value="Unassembled WGS sequence"/>
</dbReference>
<proteinExistence type="predicted"/>
<accession>A0A8J5KQX0</accession>